<reference evidence="10 11" key="1">
    <citation type="submission" date="2016-04" db="EMBL/GenBank/DDBJ databases">
        <title>A degradative enzymes factory behind the ericoid mycorrhizal symbiosis.</title>
        <authorList>
            <consortium name="DOE Joint Genome Institute"/>
            <person name="Martino E."/>
            <person name="Morin E."/>
            <person name="Grelet G."/>
            <person name="Kuo A."/>
            <person name="Kohler A."/>
            <person name="Daghino S."/>
            <person name="Barry K."/>
            <person name="Choi C."/>
            <person name="Cichocki N."/>
            <person name="Clum A."/>
            <person name="Copeland A."/>
            <person name="Hainaut M."/>
            <person name="Haridas S."/>
            <person name="Labutti K."/>
            <person name="Lindquist E."/>
            <person name="Lipzen A."/>
            <person name="Khouja H.-R."/>
            <person name="Murat C."/>
            <person name="Ohm R."/>
            <person name="Olson A."/>
            <person name="Spatafora J."/>
            <person name="Veneault-Fourrey C."/>
            <person name="Henrissat B."/>
            <person name="Grigoriev I."/>
            <person name="Martin F."/>
            <person name="Perotto S."/>
        </authorList>
    </citation>
    <scope>NUCLEOTIDE SEQUENCE [LARGE SCALE GENOMIC DNA]</scope>
    <source>
        <strain evidence="10 11">E</strain>
    </source>
</reference>
<feature type="transmembrane region" description="Helical" evidence="8">
    <location>
        <begin position="84"/>
        <end position="106"/>
    </location>
</feature>
<dbReference type="AlphaFoldDB" id="A0A2J6SGP1"/>
<evidence type="ECO:0000256" key="8">
    <source>
        <dbReference type="SAM" id="Phobius"/>
    </source>
</evidence>
<dbReference type="GeneID" id="36586909"/>
<proteinExistence type="predicted"/>
<dbReference type="PROSITE" id="PS50850">
    <property type="entry name" value="MFS"/>
    <property type="match status" value="1"/>
</dbReference>
<dbReference type="GO" id="GO:0022857">
    <property type="term" value="F:transmembrane transporter activity"/>
    <property type="evidence" value="ECO:0007669"/>
    <property type="project" value="InterPro"/>
</dbReference>
<dbReference type="OrthoDB" id="2962993at2759"/>
<feature type="region of interest" description="Disordered" evidence="7">
    <location>
        <begin position="1"/>
        <end position="25"/>
    </location>
</feature>
<feature type="transmembrane region" description="Helical" evidence="8">
    <location>
        <begin position="438"/>
        <end position="458"/>
    </location>
</feature>
<feature type="transmembrane region" description="Helical" evidence="8">
    <location>
        <begin position="282"/>
        <end position="305"/>
    </location>
</feature>
<dbReference type="InterPro" id="IPR036259">
    <property type="entry name" value="MFS_trans_sf"/>
</dbReference>
<feature type="transmembrane region" description="Helical" evidence="8">
    <location>
        <begin position="118"/>
        <end position="137"/>
    </location>
</feature>
<feature type="coiled-coil region" evidence="6">
    <location>
        <begin position="453"/>
        <end position="480"/>
    </location>
</feature>
<evidence type="ECO:0000256" key="3">
    <source>
        <dbReference type="ARBA" id="ARBA00022692"/>
    </source>
</evidence>
<evidence type="ECO:0000256" key="6">
    <source>
        <dbReference type="SAM" id="Coils"/>
    </source>
</evidence>
<keyword evidence="11" id="KW-1185">Reference proteome</keyword>
<dbReference type="EMBL" id="KZ613919">
    <property type="protein sequence ID" value="PMD49927.1"/>
    <property type="molecule type" value="Genomic_DNA"/>
</dbReference>
<evidence type="ECO:0000256" key="1">
    <source>
        <dbReference type="ARBA" id="ARBA00004141"/>
    </source>
</evidence>
<dbReference type="InterPro" id="IPR020846">
    <property type="entry name" value="MFS_dom"/>
</dbReference>
<dbReference type="PANTHER" id="PTHR43791:SF24">
    <property type="entry name" value="NICOTINIC ACID PLASMA MEMBRANE TRANSPORTER"/>
    <property type="match status" value="1"/>
</dbReference>
<evidence type="ECO:0000259" key="9">
    <source>
        <dbReference type="PROSITE" id="PS50850"/>
    </source>
</evidence>
<dbReference type="FunFam" id="1.20.1250.20:FF:000013">
    <property type="entry name" value="MFS general substrate transporter"/>
    <property type="match status" value="1"/>
</dbReference>
<evidence type="ECO:0000256" key="7">
    <source>
        <dbReference type="SAM" id="MobiDB-lite"/>
    </source>
</evidence>
<feature type="transmembrane region" description="Helical" evidence="8">
    <location>
        <begin position="407"/>
        <end position="426"/>
    </location>
</feature>
<sequence length="493" mass="54890">MDDNEKGLPVEPKTDEQVASGSDEFSSDGAVDHYIDPAAEKRLIVKLDLYLAPVMTLIFLAAYLDRANIGNAASAGMTADLHMTSGQLGNAVTLFYVLYVAFELPCTIVVKKFHPGRMIPALMFCWSIVIIGTGFMHTANQLYASRLLLGLFESGMFPCLAVYLSTFYKREEQGLHIAYLLVSAALSGAFGGLFAFALLKMDGVGGLAGWRWLFIVEGLATVVISIAIFFLLPDNFETARFLNEEDRKIMRIRAEIAARYNGKEEFEWKEIRKAFQDPKTWISCWSQFMGDICSFGLSTFLPLIIKGFGYTTVRTQLLTIPVFLVAAFFFIIVSWCSDHFGKRVFFMLPAVLVTMIGYALQLGIPISNKAVLYFSTFLIAPGIYIILGLNCTWLLNGHAGYYKRATAVGMNQTIGNAVGVVVGQIFKKTVNGKYLTGLRISLGAVLLAGCGHIVLYSLRYQNMKRERMSLEEREEEIKNGWGGDFHPDFRYAL</sequence>
<evidence type="ECO:0000256" key="5">
    <source>
        <dbReference type="ARBA" id="ARBA00023136"/>
    </source>
</evidence>
<evidence type="ECO:0000256" key="2">
    <source>
        <dbReference type="ARBA" id="ARBA00022448"/>
    </source>
</evidence>
<name>A0A2J6SGP1_9HELO</name>
<feature type="transmembrane region" description="Helical" evidence="8">
    <location>
        <begin position="344"/>
        <end position="364"/>
    </location>
</feature>
<dbReference type="InterPro" id="IPR011701">
    <property type="entry name" value="MFS"/>
</dbReference>
<organism evidence="10 11">
    <name type="scientific">Hyaloscypha bicolor E</name>
    <dbReference type="NCBI Taxonomy" id="1095630"/>
    <lineage>
        <taxon>Eukaryota</taxon>
        <taxon>Fungi</taxon>
        <taxon>Dikarya</taxon>
        <taxon>Ascomycota</taxon>
        <taxon>Pezizomycotina</taxon>
        <taxon>Leotiomycetes</taxon>
        <taxon>Helotiales</taxon>
        <taxon>Hyaloscyphaceae</taxon>
        <taxon>Hyaloscypha</taxon>
        <taxon>Hyaloscypha bicolor</taxon>
    </lineage>
</organism>
<dbReference type="Pfam" id="PF07690">
    <property type="entry name" value="MFS_1"/>
    <property type="match status" value="1"/>
</dbReference>
<dbReference type="Gene3D" id="1.20.1250.20">
    <property type="entry name" value="MFS general substrate transporter like domains"/>
    <property type="match status" value="2"/>
</dbReference>
<dbReference type="PANTHER" id="PTHR43791">
    <property type="entry name" value="PERMEASE-RELATED"/>
    <property type="match status" value="1"/>
</dbReference>
<evidence type="ECO:0000313" key="11">
    <source>
        <dbReference type="Proteomes" id="UP000235371"/>
    </source>
</evidence>
<feature type="transmembrane region" description="Helical" evidence="8">
    <location>
        <begin position="210"/>
        <end position="232"/>
    </location>
</feature>
<evidence type="ECO:0000313" key="10">
    <source>
        <dbReference type="EMBL" id="PMD49927.1"/>
    </source>
</evidence>
<keyword evidence="6" id="KW-0175">Coiled coil</keyword>
<feature type="transmembrane region" description="Helical" evidence="8">
    <location>
        <begin position="143"/>
        <end position="165"/>
    </location>
</feature>
<dbReference type="InParanoid" id="A0A2J6SGP1"/>
<feature type="transmembrane region" description="Helical" evidence="8">
    <location>
        <begin position="47"/>
        <end position="64"/>
    </location>
</feature>
<dbReference type="Proteomes" id="UP000235371">
    <property type="component" value="Unassembled WGS sequence"/>
</dbReference>
<protein>
    <submittedName>
        <fullName evidence="10">MFS general substrate transporter</fullName>
    </submittedName>
</protein>
<accession>A0A2J6SGP1</accession>
<keyword evidence="3 8" id="KW-0812">Transmembrane</keyword>
<dbReference type="CDD" id="cd17327">
    <property type="entry name" value="MFS_FEN2_like"/>
    <property type="match status" value="1"/>
</dbReference>
<feature type="domain" description="Major facilitator superfamily (MFS) profile" evidence="9">
    <location>
        <begin position="51"/>
        <end position="461"/>
    </location>
</feature>
<dbReference type="FunCoup" id="A0A2J6SGP1">
    <property type="interactions" value="173"/>
</dbReference>
<comment type="subcellular location">
    <subcellularLocation>
        <location evidence="1">Membrane</location>
        <topology evidence="1">Multi-pass membrane protein</topology>
    </subcellularLocation>
</comment>
<keyword evidence="4 8" id="KW-1133">Transmembrane helix</keyword>
<evidence type="ECO:0000256" key="4">
    <source>
        <dbReference type="ARBA" id="ARBA00022989"/>
    </source>
</evidence>
<dbReference type="GO" id="GO:0016020">
    <property type="term" value="C:membrane"/>
    <property type="evidence" value="ECO:0007669"/>
    <property type="project" value="UniProtKB-SubCell"/>
</dbReference>
<keyword evidence="5 8" id="KW-0472">Membrane</keyword>
<dbReference type="FunFam" id="1.20.1250.20:FF:000018">
    <property type="entry name" value="MFS transporter permease"/>
    <property type="match status" value="1"/>
</dbReference>
<feature type="transmembrane region" description="Helical" evidence="8">
    <location>
        <begin position="177"/>
        <end position="198"/>
    </location>
</feature>
<feature type="compositionally biased region" description="Basic and acidic residues" evidence="7">
    <location>
        <begin position="1"/>
        <end position="16"/>
    </location>
</feature>
<feature type="transmembrane region" description="Helical" evidence="8">
    <location>
        <begin position="317"/>
        <end position="337"/>
    </location>
</feature>
<keyword evidence="2" id="KW-0813">Transport</keyword>
<dbReference type="SUPFAM" id="SSF103473">
    <property type="entry name" value="MFS general substrate transporter"/>
    <property type="match status" value="1"/>
</dbReference>
<dbReference type="RefSeq" id="XP_024726831.1">
    <property type="nucleotide sequence ID" value="XM_024878832.1"/>
</dbReference>
<gene>
    <name evidence="10" type="ORF">K444DRAFT_604914</name>
</gene>
<feature type="transmembrane region" description="Helical" evidence="8">
    <location>
        <begin position="370"/>
        <end position="395"/>
    </location>
</feature>